<dbReference type="PROSITE" id="PS00445">
    <property type="entry name" value="FGGY_KINASES_2"/>
    <property type="match status" value="1"/>
</dbReference>
<comment type="catalytic activity">
    <reaction evidence="7">
        <text>D-ribulose + ATP = D-ribulose 5-phosphate + ADP + H(+)</text>
        <dbReference type="Rhea" id="RHEA:17601"/>
        <dbReference type="ChEBI" id="CHEBI:15378"/>
        <dbReference type="ChEBI" id="CHEBI:17173"/>
        <dbReference type="ChEBI" id="CHEBI:30616"/>
        <dbReference type="ChEBI" id="CHEBI:58121"/>
        <dbReference type="ChEBI" id="CHEBI:456216"/>
        <dbReference type="EC" id="2.7.1.16"/>
    </reaction>
</comment>
<organism evidence="13 14">
    <name type="scientific">Nesterenkonia aethiopica</name>
    <dbReference type="NCBI Taxonomy" id="269144"/>
    <lineage>
        <taxon>Bacteria</taxon>
        <taxon>Bacillati</taxon>
        <taxon>Actinomycetota</taxon>
        <taxon>Actinomycetes</taxon>
        <taxon>Micrococcales</taxon>
        <taxon>Micrococcaceae</taxon>
        <taxon>Nesterenkonia</taxon>
    </lineage>
</organism>
<dbReference type="NCBIfam" id="NF003154">
    <property type="entry name" value="PRK04123.1"/>
    <property type="match status" value="1"/>
</dbReference>
<evidence type="ECO:0000256" key="4">
    <source>
        <dbReference type="ARBA" id="ARBA00022840"/>
    </source>
</evidence>
<feature type="region of interest" description="Disordered" evidence="10">
    <location>
        <begin position="552"/>
        <end position="575"/>
    </location>
</feature>
<keyword evidence="6 7" id="KW-0119">Carbohydrate metabolism</keyword>
<evidence type="ECO:0000256" key="2">
    <source>
        <dbReference type="ARBA" id="ARBA00022741"/>
    </source>
</evidence>
<gene>
    <name evidence="7 13" type="primary">araB</name>
    <name evidence="13" type="ORF">GCM10010529_01950</name>
</gene>
<evidence type="ECO:0000256" key="3">
    <source>
        <dbReference type="ARBA" id="ARBA00022777"/>
    </source>
</evidence>
<evidence type="ECO:0000256" key="8">
    <source>
        <dbReference type="NCBIfam" id="TIGR01234"/>
    </source>
</evidence>
<name>A0ABP6LRZ8_9MICC</name>
<evidence type="ECO:0000259" key="12">
    <source>
        <dbReference type="Pfam" id="PF02782"/>
    </source>
</evidence>
<dbReference type="InterPro" id="IPR018483">
    <property type="entry name" value="Carb_kinase_FGGY_CS"/>
</dbReference>
<comment type="caution">
    <text evidence="13">The sequence shown here is derived from an EMBL/GenBank/DDBJ whole genome shotgun (WGS) entry which is preliminary data.</text>
</comment>
<dbReference type="InterPro" id="IPR000577">
    <property type="entry name" value="Carb_kinase_FGGY"/>
</dbReference>
<feature type="domain" description="Carbohydrate kinase FGGY C-terminal" evidence="12">
    <location>
        <begin position="292"/>
        <end position="489"/>
    </location>
</feature>
<comment type="similarity">
    <text evidence="7 9">Belongs to the ribulokinase family.</text>
</comment>
<keyword evidence="1 7" id="KW-0808">Transferase</keyword>
<dbReference type="PIRSF" id="PIRSF000538">
    <property type="entry name" value="GlpK"/>
    <property type="match status" value="1"/>
</dbReference>
<dbReference type="SUPFAM" id="SSF53067">
    <property type="entry name" value="Actin-like ATPase domain"/>
    <property type="match status" value="2"/>
</dbReference>
<evidence type="ECO:0000256" key="10">
    <source>
        <dbReference type="SAM" id="MobiDB-lite"/>
    </source>
</evidence>
<dbReference type="RefSeq" id="WP_344683483.1">
    <property type="nucleotide sequence ID" value="NZ_BAAAVT010000001.1"/>
</dbReference>
<comment type="catalytic activity">
    <reaction evidence="7 9">
        <text>L-ribulose + ATP = L-ribulose 5-phosphate + ADP + H(+)</text>
        <dbReference type="Rhea" id="RHEA:22072"/>
        <dbReference type="ChEBI" id="CHEBI:15378"/>
        <dbReference type="ChEBI" id="CHEBI:16880"/>
        <dbReference type="ChEBI" id="CHEBI:30616"/>
        <dbReference type="ChEBI" id="CHEBI:58226"/>
        <dbReference type="ChEBI" id="CHEBI:456216"/>
        <dbReference type="EC" id="2.7.1.16"/>
    </reaction>
</comment>
<dbReference type="Proteomes" id="UP001500236">
    <property type="component" value="Unassembled WGS sequence"/>
</dbReference>
<dbReference type="InterPro" id="IPR005929">
    <property type="entry name" value="Ribulokinase"/>
</dbReference>
<sequence>MTSPDSVVIGVDFGTLSGRALVVRVSDGAELGTAVHEYRHAVMDSALTAHQGEPLPPDWALQNPADYVDVLKDAVPAALRAAGVSAEQVIGIGTDFTACTMVPTTADGTPLNEVPEFAGRPHAYAKLWKHHAAQGQADRINDLAHSRGESWISRYGGFISSEWEFAKGLQILEEDPEVYAAVDRWVEAADWIVWQLTGRYVRNACTAGYKGIRQDGQYPSKDFLAALNPEFADFVETKLDHQIGQLGDRAGGLSAQAAAWTGLPEGIAVAVGNVDAHVTAPAADAVESGQMVAIMGTSTCHVMNADVLAEVPGMCGVVDGGILAGAWGYEAGQSGVGDIFAWYVANQVPGEYAEEAESRGLSLHELLTEKAEVQPVGAHGLVALDWHSGNRSVLVDHELSGVVVGLTLATRSEDVYRALLESTAFGTRTIIEAFDSSGVPVRELVVAGGLLKNRFLMQLYSDITRLPISTITSDQGPALGSAIHAAVAAGAYEDVRAAAPIMGGRIKEAYTPDPQAAAAYDALFAEYKALHDHFGRVGDDIMRRLKRIRREAHAGARDEAGPAARQRAQTQEVTA</sequence>
<evidence type="ECO:0000259" key="11">
    <source>
        <dbReference type="Pfam" id="PF00370"/>
    </source>
</evidence>
<accession>A0ABP6LRZ8</accession>
<evidence type="ECO:0000256" key="6">
    <source>
        <dbReference type="ARBA" id="ARBA00023277"/>
    </source>
</evidence>
<keyword evidence="5 7" id="KW-0054">Arabinose catabolism</keyword>
<dbReference type="CDD" id="cd07781">
    <property type="entry name" value="ASKHA_NBD_FGGY_L-RBK"/>
    <property type="match status" value="1"/>
</dbReference>
<comment type="pathway">
    <text evidence="7 9">Carbohydrate degradation; L-arabinose degradation via L-ribulose; D-xylulose 5-phosphate from L-arabinose (bacterial route): step 2/3.</text>
</comment>
<evidence type="ECO:0000313" key="14">
    <source>
        <dbReference type="Proteomes" id="UP001500236"/>
    </source>
</evidence>
<keyword evidence="4 7" id="KW-0067">ATP-binding</keyword>
<keyword evidence="2 7" id="KW-0547">Nucleotide-binding</keyword>
<dbReference type="HAMAP" id="MF_00520">
    <property type="entry name" value="Ribulokinase"/>
    <property type="match status" value="1"/>
</dbReference>
<dbReference type="InterPro" id="IPR018485">
    <property type="entry name" value="FGGY_C"/>
</dbReference>
<evidence type="ECO:0000313" key="13">
    <source>
        <dbReference type="EMBL" id="GAA3051454.1"/>
    </source>
</evidence>
<dbReference type="PANTHER" id="PTHR43435:SF4">
    <property type="entry name" value="FGGY CARBOHYDRATE KINASE DOMAIN-CONTAINING PROTEIN"/>
    <property type="match status" value="1"/>
</dbReference>
<feature type="domain" description="Carbohydrate kinase FGGY N-terminal" evidence="11">
    <location>
        <begin position="8"/>
        <end position="279"/>
    </location>
</feature>
<dbReference type="EMBL" id="BAAAVT010000001">
    <property type="protein sequence ID" value="GAA3051454.1"/>
    <property type="molecule type" value="Genomic_DNA"/>
</dbReference>
<evidence type="ECO:0000256" key="5">
    <source>
        <dbReference type="ARBA" id="ARBA00022935"/>
    </source>
</evidence>
<dbReference type="Pfam" id="PF00370">
    <property type="entry name" value="FGGY_N"/>
    <property type="match status" value="1"/>
</dbReference>
<evidence type="ECO:0000256" key="7">
    <source>
        <dbReference type="HAMAP-Rule" id="MF_00520"/>
    </source>
</evidence>
<keyword evidence="3 7" id="KW-0418">Kinase</keyword>
<dbReference type="InterPro" id="IPR018484">
    <property type="entry name" value="FGGY_N"/>
</dbReference>
<dbReference type="Gene3D" id="3.30.420.40">
    <property type="match status" value="2"/>
</dbReference>
<evidence type="ECO:0000256" key="1">
    <source>
        <dbReference type="ARBA" id="ARBA00022679"/>
    </source>
</evidence>
<dbReference type="Pfam" id="PF02782">
    <property type="entry name" value="FGGY_C"/>
    <property type="match status" value="1"/>
</dbReference>
<reference evidence="14" key="1">
    <citation type="journal article" date="2019" name="Int. J. Syst. Evol. Microbiol.">
        <title>The Global Catalogue of Microorganisms (GCM) 10K type strain sequencing project: providing services to taxonomists for standard genome sequencing and annotation.</title>
        <authorList>
            <consortium name="The Broad Institute Genomics Platform"/>
            <consortium name="The Broad Institute Genome Sequencing Center for Infectious Disease"/>
            <person name="Wu L."/>
            <person name="Ma J."/>
        </authorList>
    </citation>
    <scope>NUCLEOTIDE SEQUENCE [LARGE SCALE GENOMIC DNA]</scope>
    <source>
        <strain evidence="14">JCM 14309</strain>
    </source>
</reference>
<proteinExistence type="inferred from homology"/>
<keyword evidence="14" id="KW-1185">Reference proteome</keyword>
<protein>
    <recommendedName>
        <fullName evidence="7 8">Ribulokinase</fullName>
        <ecNumber evidence="7 8">2.7.1.16</ecNumber>
    </recommendedName>
</protein>
<evidence type="ECO:0000256" key="9">
    <source>
        <dbReference type="RuleBase" id="RU003455"/>
    </source>
</evidence>
<dbReference type="EC" id="2.7.1.16" evidence="7 8"/>
<dbReference type="InterPro" id="IPR043129">
    <property type="entry name" value="ATPase_NBD"/>
</dbReference>
<dbReference type="NCBIfam" id="TIGR01234">
    <property type="entry name" value="L-ribulokinase"/>
    <property type="match status" value="1"/>
</dbReference>
<dbReference type="PANTHER" id="PTHR43435">
    <property type="entry name" value="RIBULOKINASE"/>
    <property type="match status" value="1"/>
</dbReference>